<dbReference type="Proteomes" id="UP001196413">
    <property type="component" value="Unassembled WGS sequence"/>
</dbReference>
<dbReference type="EMBL" id="JAHQIW010005189">
    <property type="protein sequence ID" value="KAJ1365186.1"/>
    <property type="molecule type" value="Genomic_DNA"/>
</dbReference>
<reference evidence="1" key="1">
    <citation type="submission" date="2021-06" db="EMBL/GenBank/DDBJ databases">
        <title>Parelaphostrongylus tenuis whole genome reference sequence.</title>
        <authorList>
            <person name="Garwood T.J."/>
            <person name="Larsen P.A."/>
            <person name="Fountain-Jones N.M."/>
            <person name="Garbe J.R."/>
            <person name="Macchietto M.G."/>
            <person name="Kania S.A."/>
            <person name="Gerhold R.W."/>
            <person name="Richards J.E."/>
            <person name="Wolf T.M."/>
        </authorList>
    </citation>
    <scope>NUCLEOTIDE SEQUENCE</scope>
    <source>
        <strain evidence="1">MNPRO001-30</strain>
        <tissue evidence="1">Meninges</tissue>
    </source>
</reference>
<evidence type="ECO:0000313" key="2">
    <source>
        <dbReference type="Proteomes" id="UP001196413"/>
    </source>
</evidence>
<sequence>MNANPSPAYHHDTTNCRVCEREYDRLKHFGIQFYTRSKSHHSEGKSEDNEYIVKKLMHIICDTSSLAEQFCLIPTRIPTHSFNAMHHKQNLIYRALHNYRKMYVDRCRMEAEVPGGERAPKYNAAGKKFKMGHETAETTHNSNSTFGSQTAKERIVHWWSK</sequence>
<dbReference type="AlphaFoldDB" id="A0AAD5QXS2"/>
<gene>
    <name evidence="1" type="ORF">KIN20_025420</name>
</gene>
<comment type="caution">
    <text evidence="1">The sequence shown here is derived from an EMBL/GenBank/DDBJ whole genome shotgun (WGS) entry which is preliminary data.</text>
</comment>
<keyword evidence="2" id="KW-1185">Reference proteome</keyword>
<accession>A0AAD5QXS2</accession>
<protein>
    <submittedName>
        <fullName evidence="1">Uncharacterized protein</fullName>
    </submittedName>
</protein>
<proteinExistence type="predicted"/>
<name>A0AAD5QXS2_PARTN</name>
<evidence type="ECO:0000313" key="1">
    <source>
        <dbReference type="EMBL" id="KAJ1365186.1"/>
    </source>
</evidence>
<organism evidence="1 2">
    <name type="scientific">Parelaphostrongylus tenuis</name>
    <name type="common">Meningeal worm</name>
    <dbReference type="NCBI Taxonomy" id="148309"/>
    <lineage>
        <taxon>Eukaryota</taxon>
        <taxon>Metazoa</taxon>
        <taxon>Ecdysozoa</taxon>
        <taxon>Nematoda</taxon>
        <taxon>Chromadorea</taxon>
        <taxon>Rhabditida</taxon>
        <taxon>Rhabditina</taxon>
        <taxon>Rhabditomorpha</taxon>
        <taxon>Strongyloidea</taxon>
        <taxon>Metastrongylidae</taxon>
        <taxon>Parelaphostrongylus</taxon>
    </lineage>
</organism>